<dbReference type="AlphaFoldDB" id="A0AAV2MW42"/>
<comment type="caution">
    <text evidence="1">The sequence shown here is derived from an EMBL/GenBank/DDBJ whole genome shotgun (WGS) entry which is preliminary data.</text>
</comment>
<evidence type="ECO:0000313" key="2">
    <source>
        <dbReference type="Proteomes" id="UP001497644"/>
    </source>
</evidence>
<name>A0AAV2MW42_9HYME</name>
<dbReference type="EMBL" id="CAXIPU020000424">
    <property type="protein sequence ID" value="CAL1671723.1"/>
    <property type="molecule type" value="Genomic_DNA"/>
</dbReference>
<reference evidence="1" key="1">
    <citation type="submission" date="2024-04" db="EMBL/GenBank/DDBJ databases">
        <authorList>
            <consortium name="Molecular Ecology Group"/>
        </authorList>
    </citation>
    <scope>NUCLEOTIDE SEQUENCE</scope>
</reference>
<organism evidence="1 2">
    <name type="scientific">Lasius platythorax</name>
    <dbReference type="NCBI Taxonomy" id="488582"/>
    <lineage>
        <taxon>Eukaryota</taxon>
        <taxon>Metazoa</taxon>
        <taxon>Ecdysozoa</taxon>
        <taxon>Arthropoda</taxon>
        <taxon>Hexapoda</taxon>
        <taxon>Insecta</taxon>
        <taxon>Pterygota</taxon>
        <taxon>Neoptera</taxon>
        <taxon>Endopterygota</taxon>
        <taxon>Hymenoptera</taxon>
        <taxon>Apocrita</taxon>
        <taxon>Aculeata</taxon>
        <taxon>Formicoidea</taxon>
        <taxon>Formicidae</taxon>
        <taxon>Formicinae</taxon>
        <taxon>Lasius</taxon>
        <taxon>Lasius</taxon>
    </lineage>
</organism>
<protein>
    <submittedName>
        <fullName evidence="1">Uncharacterized protein</fullName>
    </submittedName>
</protein>
<accession>A0AAV2MW42</accession>
<keyword evidence="2" id="KW-1185">Reference proteome</keyword>
<dbReference type="Proteomes" id="UP001497644">
    <property type="component" value="Unassembled WGS sequence"/>
</dbReference>
<sequence length="145" mass="16798">MSKGTEAKFLSKRQTKRNLEKFRQSLLEECNYQTDNSTSEVFLQSCTSHSIPNAHLNLDQNLDLNQNFDLNPDVILKLNSRQQCNDYGNEESVHEIPDLLERPEKLNNITSEVYEESEITEKQYLDSKTSSKTLQNKLKFMGFSS</sequence>
<evidence type="ECO:0000313" key="1">
    <source>
        <dbReference type="EMBL" id="CAL1671723.1"/>
    </source>
</evidence>
<gene>
    <name evidence="1" type="ORF">LPLAT_LOCUS5152</name>
</gene>
<proteinExistence type="predicted"/>